<comment type="caution">
    <text evidence="1">The sequence shown here is derived from an EMBL/GenBank/DDBJ whole genome shotgun (WGS) entry which is preliminary data.</text>
</comment>
<proteinExistence type="predicted"/>
<accession>A0A417YY51</accession>
<reference evidence="1 2" key="1">
    <citation type="journal article" date="2017" name="Int. J. Syst. Evol. Microbiol.">
        <title>Bacillus notoginsengisoli sp. nov., a novel bacterium isolated from the rhizosphere of Panax notoginseng.</title>
        <authorList>
            <person name="Zhang M.Y."/>
            <person name="Cheng J."/>
            <person name="Cai Y."/>
            <person name="Zhang T.Y."/>
            <person name="Wu Y.Y."/>
            <person name="Manikprabhu D."/>
            <person name="Li W.J."/>
            <person name="Zhang Y.X."/>
        </authorList>
    </citation>
    <scope>NUCLEOTIDE SEQUENCE [LARGE SCALE GENOMIC DNA]</scope>
    <source>
        <strain evidence="1 2">JCM 30743</strain>
    </source>
</reference>
<evidence type="ECO:0000313" key="2">
    <source>
        <dbReference type="Proteomes" id="UP000284416"/>
    </source>
</evidence>
<dbReference type="Pfam" id="PF10782">
    <property type="entry name" value="zf-C2HCIx2C"/>
    <property type="match status" value="1"/>
</dbReference>
<gene>
    <name evidence="1" type="ORF">D1B31_06600</name>
</gene>
<dbReference type="AlphaFoldDB" id="A0A417YY51"/>
<name>A0A417YY51_9BACI</name>
<organism evidence="1 2">
    <name type="scientific">Neobacillus notoginsengisoli</name>
    <dbReference type="NCBI Taxonomy" id="1578198"/>
    <lineage>
        <taxon>Bacteria</taxon>
        <taxon>Bacillati</taxon>
        <taxon>Bacillota</taxon>
        <taxon>Bacilli</taxon>
        <taxon>Bacillales</taxon>
        <taxon>Bacillaceae</taxon>
        <taxon>Neobacillus</taxon>
    </lineage>
</organism>
<dbReference type="InterPro" id="IPR019718">
    <property type="entry name" value="DUF2602"/>
</dbReference>
<dbReference type="RefSeq" id="WP_118919940.1">
    <property type="nucleotide sequence ID" value="NZ_QWEG01000003.1"/>
</dbReference>
<keyword evidence="2" id="KW-1185">Reference proteome</keyword>
<dbReference type="EMBL" id="QWEG01000003">
    <property type="protein sequence ID" value="RHW42285.1"/>
    <property type="molecule type" value="Genomic_DNA"/>
</dbReference>
<dbReference type="GO" id="GO:0008270">
    <property type="term" value="F:zinc ion binding"/>
    <property type="evidence" value="ECO:0007669"/>
    <property type="project" value="UniProtKB-KW"/>
</dbReference>
<keyword evidence="1" id="KW-0479">Metal-binding</keyword>
<sequence>MEKETIDRKQLLHKINCLFSEYCEGCFLQKVNSDEGGKRKSHKFCISKCTVGGEIRELGSKLTGKKKGKK</sequence>
<dbReference type="Proteomes" id="UP000284416">
    <property type="component" value="Unassembled WGS sequence"/>
</dbReference>
<protein>
    <submittedName>
        <fullName evidence="1">Zinc-finger domain-containing protein</fullName>
    </submittedName>
</protein>
<keyword evidence="1" id="KW-0862">Zinc</keyword>
<keyword evidence="1" id="KW-0863">Zinc-finger</keyword>
<evidence type="ECO:0000313" key="1">
    <source>
        <dbReference type="EMBL" id="RHW42285.1"/>
    </source>
</evidence>
<dbReference type="OrthoDB" id="2454446at2"/>